<dbReference type="InterPro" id="IPR004821">
    <property type="entry name" value="Cyt_trans-like"/>
</dbReference>
<dbReference type="EMBL" id="MGKP01000029">
    <property type="protein sequence ID" value="OGN27496.1"/>
    <property type="molecule type" value="Genomic_DNA"/>
</dbReference>
<dbReference type="Gene3D" id="3.40.50.620">
    <property type="entry name" value="HUPs"/>
    <property type="match status" value="1"/>
</dbReference>
<keyword evidence="2" id="KW-0548">Nucleotidyltransferase</keyword>
<evidence type="ECO:0000256" key="2">
    <source>
        <dbReference type="ARBA" id="ARBA00022695"/>
    </source>
</evidence>
<reference evidence="5 6" key="1">
    <citation type="journal article" date="2016" name="Nat. Commun.">
        <title>Thousands of microbial genomes shed light on interconnected biogeochemical processes in an aquifer system.</title>
        <authorList>
            <person name="Anantharaman K."/>
            <person name="Brown C.T."/>
            <person name="Hug L.A."/>
            <person name="Sharon I."/>
            <person name="Castelle C.J."/>
            <person name="Probst A.J."/>
            <person name="Thomas B.C."/>
            <person name="Singh A."/>
            <person name="Wilkins M.J."/>
            <person name="Karaoz U."/>
            <person name="Brodie E.L."/>
            <person name="Williams K.H."/>
            <person name="Hubbard S.S."/>
            <person name="Banfield J.F."/>
        </authorList>
    </citation>
    <scope>NUCLEOTIDE SEQUENCE [LARGE SCALE GENOMIC DNA]</scope>
</reference>
<evidence type="ECO:0000313" key="6">
    <source>
        <dbReference type="Proteomes" id="UP000179047"/>
    </source>
</evidence>
<keyword evidence="1" id="KW-0808">Transferase</keyword>
<protein>
    <recommendedName>
        <fullName evidence="4">Cytidyltransferase-like domain-containing protein</fullName>
    </recommendedName>
</protein>
<gene>
    <name evidence="5" type="ORF">A3A33_04705</name>
</gene>
<dbReference type="Proteomes" id="UP000179047">
    <property type="component" value="Unassembled WGS sequence"/>
</dbReference>
<feature type="domain" description="Cytidyltransferase-like" evidence="4">
    <location>
        <begin position="29"/>
        <end position="95"/>
    </location>
</feature>
<feature type="region of interest" description="Disordered" evidence="3">
    <location>
        <begin position="187"/>
        <end position="209"/>
    </location>
</feature>
<dbReference type="PANTHER" id="PTHR43793:SF1">
    <property type="entry name" value="FAD SYNTHASE"/>
    <property type="match status" value="1"/>
</dbReference>
<dbReference type="PANTHER" id="PTHR43793">
    <property type="entry name" value="FAD SYNTHASE"/>
    <property type="match status" value="1"/>
</dbReference>
<dbReference type="STRING" id="1802701.A3A33_04705"/>
<name>A0A1F8GS64_9BACT</name>
<sequence length="209" mass="23189">MPISLGAKILSLKQFAKLRPKLKGKIVMTSGGFDPIHPGHISCFIESKRLGDILVVAVNGDAFLKVKKGTSFQDLKTRALIVSGIRGVDYVVPFEAPGDVSAAKALAAIQPHLYTKGGNRVGSSHMPKGDLDAFKKYHIQVKYRVGIDKVWSSSDFLEQWVAFRTQDPEAIKRVKEFYKLSYAGLEPRHAKRSGPRPERRGYAGLKKKR</sequence>
<dbReference type="InterPro" id="IPR014729">
    <property type="entry name" value="Rossmann-like_a/b/a_fold"/>
</dbReference>
<evidence type="ECO:0000256" key="3">
    <source>
        <dbReference type="SAM" id="MobiDB-lite"/>
    </source>
</evidence>
<dbReference type="Pfam" id="PF01467">
    <property type="entry name" value="CTP_transf_like"/>
    <property type="match status" value="1"/>
</dbReference>
<dbReference type="InterPro" id="IPR050385">
    <property type="entry name" value="Archaeal_FAD_synthase"/>
</dbReference>
<evidence type="ECO:0000313" key="5">
    <source>
        <dbReference type="EMBL" id="OGN27496.1"/>
    </source>
</evidence>
<organism evidence="5 6">
    <name type="scientific">Candidatus Yanofskybacteria bacterium RIFCSPLOWO2_01_FULL_49_25</name>
    <dbReference type="NCBI Taxonomy" id="1802701"/>
    <lineage>
        <taxon>Bacteria</taxon>
        <taxon>Candidatus Yanofskyibacteriota</taxon>
    </lineage>
</organism>
<dbReference type="GO" id="GO:0016779">
    <property type="term" value="F:nucleotidyltransferase activity"/>
    <property type="evidence" value="ECO:0007669"/>
    <property type="project" value="UniProtKB-KW"/>
</dbReference>
<evidence type="ECO:0000256" key="1">
    <source>
        <dbReference type="ARBA" id="ARBA00022679"/>
    </source>
</evidence>
<comment type="caution">
    <text evidence="5">The sequence shown here is derived from an EMBL/GenBank/DDBJ whole genome shotgun (WGS) entry which is preliminary data.</text>
</comment>
<dbReference type="SUPFAM" id="SSF52374">
    <property type="entry name" value="Nucleotidylyl transferase"/>
    <property type="match status" value="1"/>
</dbReference>
<dbReference type="NCBIfam" id="TIGR00125">
    <property type="entry name" value="cyt_tran_rel"/>
    <property type="match status" value="1"/>
</dbReference>
<accession>A0A1F8GS64</accession>
<proteinExistence type="predicted"/>
<dbReference type="AlphaFoldDB" id="A0A1F8GS64"/>
<evidence type="ECO:0000259" key="4">
    <source>
        <dbReference type="Pfam" id="PF01467"/>
    </source>
</evidence>